<dbReference type="InterPro" id="IPR016054">
    <property type="entry name" value="LY6_UPA_recep-like"/>
</dbReference>
<gene>
    <name evidence="12" type="ORF">KC01_LOCUS38476</name>
</gene>
<feature type="chain" id="PRO_5043404996" description="UPAR/Ly6 domain-containing protein" evidence="10">
    <location>
        <begin position="21"/>
        <end position="134"/>
    </location>
</feature>
<dbReference type="AlphaFoldDB" id="A0AAV2MFG9"/>
<keyword evidence="13" id="KW-1185">Reference proteome</keyword>
<keyword evidence="6" id="KW-1015">Disulfide bond</keyword>
<evidence type="ECO:0000259" key="11">
    <source>
        <dbReference type="Pfam" id="PF00021"/>
    </source>
</evidence>
<evidence type="ECO:0000256" key="1">
    <source>
        <dbReference type="ARBA" id="ARBA00004609"/>
    </source>
</evidence>
<evidence type="ECO:0000256" key="6">
    <source>
        <dbReference type="ARBA" id="ARBA00023157"/>
    </source>
</evidence>
<evidence type="ECO:0000313" key="13">
    <source>
        <dbReference type="Proteomes" id="UP001497482"/>
    </source>
</evidence>
<dbReference type="GO" id="GO:0035036">
    <property type="term" value="P:sperm-egg recognition"/>
    <property type="evidence" value="ECO:0007669"/>
    <property type="project" value="TreeGrafter"/>
</dbReference>
<accession>A0AAV2MFG9</accession>
<dbReference type="PANTHER" id="PTHR47613:SF1">
    <property type="entry name" value="SPERM ACROSOME MEMBRANE-ASSOCIATED PROTEIN 4"/>
    <property type="match status" value="1"/>
</dbReference>
<dbReference type="InterPro" id="IPR045860">
    <property type="entry name" value="Snake_toxin-like_sf"/>
</dbReference>
<evidence type="ECO:0000256" key="9">
    <source>
        <dbReference type="ARBA" id="ARBA00029446"/>
    </source>
</evidence>
<evidence type="ECO:0000256" key="8">
    <source>
        <dbReference type="ARBA" id="ARBA00023288"/>
    </source>
</evidence>
<dbReference type="GO" id="GO:0005886">
    <property type="term" value="C:plasma membrane"/>
    <property type="evidence" value="ECO:0007669"/>
    <property type="project" value="UniProtKB-SubCell"/>
</dbReference>
<feature type="signal peptide" evidence="10">
    <location>
        <begin position="1"/>
        <end position="20"/>
    </location>
</feature>
<organism evidence="12 13">
    <name type="scientific">Knipowitschia caucasica</name>
    <name type="common">Caucasian dwarf goby</name>
    <name type="synonym">Pomatoschistus caucasicus</name>
    <dbReference type="NCBI Taxonomy" id="637954"/>
    <lineage>
        <taxon>Eukaryota</taxon>
        <taxon>Metazoa</taxon>
        <taxon>Chordata</taxon>
        <taxon>Craniata</taxon>
        <taxon>Vertebrata</taxon>
        <taxon>Euteleostomi</taxon>
        <taxon>Actinopterygii</taxon>
        <taxon>Neopterygii</taxon>
        <taxon>Teleostei</taxon>
        <taxon>Neoteleostei</taxon>
        <taxon>Acanthomorphata</taxon>
        <taxon>Gobiaria</taxon>
        <taxon>Gobiiformes</taxon>
        <taxon>Gobioidei</taxon>
        <taxon>Gobiidae</taxon>
        <taxon>Gobiinae</taxon>
        <taxon>Knipowitschia</taxon>
    </lineage>
</organism>
<comment type="similarity">
    <text evidence="9">Belongs to the SPACA4/bouncer family.</text>
</comment>
<name>A0AAV2MFG9_KNICA</name>
<evidence type="ECO:0000256" key="10">
    <source>
        <dbReference type="SAM" id="SignalP"/>
    </source>
</evidence>
<dbReference type="InterPro" id="IPR046354">
    <property type="entry name" value="SPACA4/Bouncer"/>
</dbReference>
<dbReference type="EMBL" id="OZ035829">
    <property type="protein sequence ID" value="CAL1612119.1"/>
    <property type="molecule type" value="Genomic_DNA"/>
</dbReference>
<keyword evidence="5" id="KW-0472">Membrane</keyword>
<comment type="subcellular location">
    <subcellularLocation>
        <location evidence="1">Cell membrane</location>
        <topology evidence="1">Lipid-anchor</topology>
        <topology evidence="1">GPI-anchor</topology>
    </subcellularLocation>
</comment>
<evidence type="ECO:0000256" key="7">
    <source>
        <dbReference type="ARBA" id="ARBA00023180"/>
    </source>
</evidence>
<dbReference type="CDD" id="cd00117">
    <property type="entry name" value="TFP"/>
    <property type="match status" value="1"/>
</dbReference>
<evidence type="ECO:0000256" key="4">
    <source>
        <dbReference type="ARBA" id="ARBA00022729"/>
    </source>
</evidence>
<keyword evidence="4 10" id="KW-0732">Signal</keyword>
<evidence type="ECO:0000313" key="12">
    <source>
        <dbReference type="EMBL" id="CAL1612119.1"/>
    </source>
</evidence>
<dbReference type="Gene3D" id="2.10.60.10">
    <property type="entry name" value="CD59"/>
    <property type="match status" value="1"/>
</dbReference>
<keyword evidence="8" id="KW-0449">Lipoprotein</keyword>
<keyword evidence="7" id="KW-0325">Glycoprotein</keyword>
<reference evidence="12 13" key="1">
    <citation type="submission" date="2024-04" db="EMBL/GenBank/DDBJ databases">
        <authorList>
            <person name="Waldvogel A.-M."/>
            <person name="Schoenle A."/>
        </authorList>
    </citation>
    <scope>NUCLEOTIDE SEQUENCE [LARGE SCALE GENOMIC DNA]</scope>
</reference>
<proteinExistence type="inferred from homology"/>
<sequence length="134" mass="14858">MAWFLRVLLLLLSGLTSVAPLFCYTCVFPTHSPTDCIRFPVKCPPDQLCLTSRAVGHRGEVRVELWERSCVLASMCGQTGQKHTMGLNFTFTNTCCRTNLCNHNAPTTSRAPPPHRGLGPLTLLWVCYGLIAHL</sequence>
<keyword evidence="2" id="KW-1003">Cell membrane</keyword>
<dbReference type="Proteomes" id="UP001497482">
    <property type="component" value="Chromosome 7"/>
</dbReference>
<feature type="domain" description="UPAR/Ly6" evidence="11">
    <location>
        <begin position="22"/>
        <end position="103"/>
    </location>
</feature>
<evidence type="ECO:0000256" key="2">
    <source>
        <dbReference type="ARBA" id="ARBA00022475"/>
    </source>
</evidence>
<dbReference type="Pfam" id="PF00021">
    <property type="entry name" value="UPAR_LY6"/>
    <property type="match status" value="1"/>
</dbReference>
<keyword evidence="3" id="KW-0336">GPI-anchor</keyword>
<protein>
    <recommendedName>
        <fullName evidence="11">UPAR/Ly6 domain-containing protein</fullName>
    </recommendedName>
</protein>
<evidence type="ECO:0000256" key="5">
    <source>
        <dbReference type="ARBA" id="ARBA00023136"/>
    </source>
</evidence>
<evidence type="ECO:0000256" key="3">
    <source>
        <dbReference type="ARBA" id="ARBA00022622"/>
    </source>
</evidence>
<dbReference type="PANTHER" id="PTHR47613">
    <property type="entry name" value="SPERM ACROSOME MEMBRANE-ASSOCIATED PROTEIN 4"/>
    <property type="match status" value="1"/>
</dbReference>
<dbReference type="GO" id="GO:0098552">
    <property type="term" value="C:side of membrane"/>
    <property type="evidence" value="ECO:0007669"/>
    <property type="project" value="UniProtKB-KW"/>
</dbReference>
<dbReference type="SUPFAM" id="SSF57302">
    <property type="entry name" value="Snake toxin-like"/>
    <property type="match status" value="1"/>
</dbReference>